<dbReference type="FunFam" id="1.10.3720.10:FF:000003">
    <property type="entry name" value="Aliphatic sulfonate ABC transporter permease"/>
    <property type="match status" value="1"/>
</dbReference>
<gene>
    <name evidence="8" type="ORF">GII30_02760</name>
</gene>
<reference evidence="8" key="1">
    <citation type="journal article" date="2021" name="Nat. Microbiol.">
        <title>Cocultivation of an ultrasmall environmental parasitic bacterium with lytic ability against bacteria associated with wastewater foams.</title>
        <authorList>
            <person name="Batinovic S."/>
            <person name="Rose J.J.A."/>
            <person name="Ratcliffe J."/>
            <person name="Seviour R.J."/>
            <person name="Petrovski S."/>
        </authorList>
    </citation>
    <scope>NUCLEOTIDE SEQUENCE</scope>
    <source>
        <strain evidence="8">CON44</strain>
    </source>
</reference>
<dbReference type="InterPro" id="IPR000515">
    <property type="entry name" value="MetI-like"/>
</dbReference>
<dbReference type="GO" id="GO:0005886">
    <property type="term" value="C:plasma membrane"/>
    <property type="evidence" value="ECO:0007669"/>
    <property type="project" value="UniProtKB-SubCell"/>
</dbReference>
<dbReference type="PANTHER" id="PTHR30151:SF38">
    <property type="entry name" value="ALIPHATIC SULFONATES TRANSPORT PERMEASE PROTEIN SSUC-RELATED"/>
    <property type="match status" value="1"/>
</dbReference>
<dbReference type="SUPFAM" id="SSF161098">
    <property type="entry name" value="MetI-like"/>
    <property type="match status" value="1"/>
</dbReference>
<feature type="transmembrane region" description="Helical" evidence="7">
    <location>
        <begin position="159"/>
        <end position="178"/>
    </location>
</feature>
<organism evidence="8">
    <name type="scientific">Gordonia amarae</name>
    <dbReference type="NCBI Taxonomy" id="36821"/>
    <lineage>
        <taxon>Bacteria</taxon>
        <taxon>Bacillati</taxon>
        <taxon>Actinomycetota</taxon>
        <taxon>Actinomycetes</taxon>
        <taxon>Mycobacteriales</taxon>
        <taxon>Gordoniaceae</taxon>
        <taxon>Gordonia</taxon>
    </lineage>
</organism>
<dbReference type="Gene3D" id="1.10.3720.10">
    <property type="entry name" value="MetI-like"/>
    <property type="match status" value="1"/>
</dbReference>
<feature type="transmembrane region" description="Helical" evidence="7">
    <location>
        <begin position="100"/>
        <end position="120"/>
    </location>
</feature>
<evidence type="ECO:0000313" key="8">
    <source>
        <dbReference type="EMBL" id="QHN38245.1"/>
    </source>
</evidence>
<proteinExistence type="inferred from homology"/>
<dbReference type="RefSeq" id="WP_005193424.1">
    <property type="nucleotide sequence ID" value="NZ_CP045804.1"/>
</dbReference>
<keyword evidence="5 7" id="KW-1133">Transmembrane helix</keyword>
<evidence type="ECO:0000256" key="6">
    <source>
        <dbReference type="ARBA" id="ARBA00023136"/>
    </source>
</evidence>
<sequence length="289" mass="30828">MAVNLLGRARSGAPVIPATAGRGASGDSASTAKTVPWYRRPALLRAIAPLTLLVAWQIASGTGLLSEEILPAPSKIVDAGAQVWRSGALTDALLVSTQRAALGFLLGAVLGIGLGVLAALSKFGEYAVDPPLQMLRTVPLFGLIPLFIIWFGIDEAPKVYLIALGVLFPLYLNTFAAIRQLDPKLIEVGEVLGLSRGERLTNLVIPGALPQILVGMRQSLGIAWLTLIVAEQVNAGAGLGYIVNNAREFLRTDIVIFGLLVYGLLGLITDSIVRRIEVWALRWRPEAVR</sequence>
<keyword evidence="2 7" id="KW-0813">Transport</keyword>
<dbReference type="CDD" id="cd06261">
    <property type="entry name" value="TM_PBP2"/>
    <property type="match status" value="1"/>
</dbReference>
<feature type="transmembrane region" description="Helical" evidence="7">
    <location>
        <begin position="132"/>
        <end position="153"/>
    </location>
</feature>
<name>A0A857LIR4_9ACTN</name>
<evidence type="ECO:0000256" key="5">
    <source>
        <dbReference type="ARBA" id="ARBA00022989"/>
    </source>
</evidence>
<accession>A0A857LIR4</accession>
<evidence type="ECO:0000256" key="7">
    <source>
        <dbReference type="RuleBase" id="RU363032"/>
    </source>
</evidence>
<comment type="subcellular location">
    <subcellularLocation>
        <location evidence="1 7">Cell membrane</location>
        <topology evidence="1 7">Multi-pass membrane protein</topology>
    </subcellularLocation>
</comment>
<keyword evidence="3" id="KW-1003">Cell membrane</keyword>
<feature type="transmembrane region" description="Helical" evidence="7">
    <location>
        <begin position="222"/>
        <end position="242"/>
    </location>
</feature>
<protein>
    <submittedName>
        <fullName evidence="8">ABC transporter permease subunit</fullName>
    </submittedName>
</protein>
<feature type="transmembrane region" description="Helical" evidence="7">
    <location>
        <begin position="254"/>
        <end position="273"/>
    </location>
</feature>
<comment type="similarity">
    <text evidence="7">Belongs to the binding-protein-dependent transport system permease family.</text>
</comment>
<dbReference type="GO" id="GO:0042918">
    <property type="term" value="P:alkanesulfonate transmembrane transport"/>
    <property type="evidence" value="ECO:0007669"/>
    <property type="project" value="UniProtKB-ARBA"/>
</dbReference>
<evidence type="ECO:0000256" key="2">
    <source>
        <dbReference type="ARBA" id="ARBA00022448"/>
    </source>
</evidence>
<evidence type="ECO:0000256" key="3">
    <source>
        <dbReference type="ARBA" id="ARBA00022475"/>
    </source>
</evidence>
<dbReference type="InterPro" id="IPR035906">
    <property type="entry name" value="MetI-like_sf"/>
</dbReference>
<dbReference type="Pfam" id="PF00528">
    <property type="entry name" value="BPD_transp_1"/>
    <property type="match status" value="1"/>
</dbReference>
<dbReference type="PANTHER" id="PTHR30151">
    <property type="entry name" value="ALKANE SULFONATE ABC TRANSPORTER-RELATED, MEMBRANE SUBUNIT"/>
    <property type="match status" value="1"/>
</dbReference>
<evidence type="ECO:0000256" key="4">
    <source>
        <dbReference type="ARBA" id="ARBA00022692"/>
    </source>
</evidence>
<dbReference type="EMBL" id="CP045810">
    <property type="protein sequence ID" value="QHN38245.1"/>
    <property type="molecule type" value="Genomic_DNA"/>
</dbReference>
<keyword evidence="4 7" id="KW-0812">Transmembrane</keyword>
<dbReference type="PROSITE" id="PS50928">
    <property type="entry name" value="ABC_TM1"/>
    <property type="match status" value="1"/>
</dbReference>
<keyword evidence="6 7" id="KW-0472">Membrane</keyword>
<evidence type="ECO:0000256" key="1">
    <source>
        <dbReference type="ARBA" id="ARBA00004651"/>
    </source>
</evidence>
<dbReference type="AlphaFoldDB" id="A0A857LIR4"/>